<dbReference type="PANTHER" id="PTHR43024">
    <property type="entry name" value="UDP-N-ACETYLMURAMOYL-TRIPEPTIDE--D-ALANYL-D-ALANINE LIGASE"/>
    <property type="match status" value="1"/>
</dbReference>
<dbReference type="SUPFAM" id="SSF53623">
    <property type="entry name" value="MurD-like peptide ligases, catalytic domain"/>
    <property type="match status" value="1"/>
</dbReference>
<sequence length="469" mass="48077">MIPSSLTRIARAIDAELTGPGADDVVVDGPVVIDSRLAEAGSLYVARIGEHADGHLFAPAAVAAGAVAVLGLRPIDGVPTLVVADVQDAFARLARFVVDQSPDLQIVGITGSSGKTSTKDLLAQVLATQGPTVAPVGSFNSEVGVPLTVCRVTAQTKYLVAEMGADGIGHIAYLTKIAPPRIGIVLNVGTAHLAGFGSVEAIASTKSELVAALPPDGLAILNADDERVRAMQAVTDARVLLVGTGRDADLRASDVTLDELGRPHFLLHGLTDDPAPVPMALSLAGAHQVGNALAVLAAARELGVETQQALTALQAAGPVSRWRMEIFDLPGNRRIVNDAYNANPDSMAAALRAVAAMAAGPDRRTIAVLGQMLELGDISYAAHEQVGRLAAQVGIDVLVAVGPGAEPIGTAAQALGVPVRFVPDVDAAHEAVSGMMEDGDVVLFKSSRDSGLRYLGDRITAEAGGVVPQ</sequence>
<comment type="pathway">
    <text evidence="10 11">Cell wall biogenesis; peptidoglycan biosynthesis.</text>
</comment>
<organism evidence="15 16">
    <name type="scientific">Branchiibius cervicis</name>
    <dbReference type="NCBI Taxonomy" id="908252"/>
    <lineage>
        <taxon>Bacteria</taxon>
        <taxon>Bacillati</taxon>
        <taxon>Actinomycetota</taxon>
        <taxon>Actinomycetes</taxon>
        <taxon>Micrococcales</taxon>
        <taxon>Dermacoccaceae</taxon>
        <taxon>Branchiibius</taxon>
    </lineage>
</organism>
<keyword evidence="5 10" id="KW-0067">ATP-binding</keyword>
<evidence type="ECO:0000256" key="1">
    <source>
        <dbReference type="ARBA" id="ARBA00022490"/>
    </source>
</evidence>
<dbReference type="Gene3D" id="3.90.190.20">
    <property type="entry name" value="Mur ligase, C-terminal domain"/>
    <property type="match status" value="1"/>
</dbReference>
<dbReference type="InterPro" id="IPR035911">
    <property type="entry name" value="MurE/MurF_N"/>
</dbReference>
<comment type="caution">
    <text evidence="15">The sequence shown here is derived from an EMBL/GenBank/DDBJ whole genome shotgun (WGS) entry which is preliminary data.</text>
</comment>
<dbReference type="Gene3D" id="3.40.1390.10">
    <property type="entry name" value="MurE/MurF, N-terminal domain"/>
    <property type="match status" value="1"/>
</dbReference>
<dbReference type="InterPro" id="IPR004101">
    <property type="entry name" value="Mur_ligase_C"/>
</dbReference>
<dbReference type="Pfam" id="PF08245">
    <property type="entry name" value="Mur_ligase_M"/>
    <property type="match status" value="1"/>
</dbReference>
<name>A0ABW2AQT9_9MICO</name>
<comment type="similarity">
    <text evidence="10">Belongs to the MurCDEF family. MurF subfamily.</text>
</comment>
<comment type="function">
    <text evidence="10 11">Involved in cell wall formation. Catalyzes the final step in the synthesis of UDP-N-acetylmuramoyl-pentapeptide, the precursor of murein.</text>
</comment>
<dbReference type="InterPro" id="IPR051046">
    <property type="entry name" value="MurCDEF_CellWall_CoF430Synth"/>
</dbReference>
<keyword evidence="16" id="KW-1185">Reference proteome</keyword>
<dbReference type="RefSeq" id="WP_377821223.1">
    <property type="nucleotide sequence ID" value="NZ_JBHSWJ010000002.1"/>
</dbReference>
<proteinExistence type="inferred from homology"/>
<feature type="binding site" evidence="10">
    <location>
        <begin position="111"/>
        <end position="117"/>
    </location>
    <ligand>
        <name>ATP</name>
        <dbReference type="ChEBI" id="CHEBI:30616"/>
    </ligand>
</feature>
<feature type="domain" description="Mur ligase central" evidence="14">
    <location>
        <begin position="109"/>
        <end position="299"/>
    </location>
</feature>
<keyword evidence="4 10" id="KW-0547">Nucleotide-binding</keyword>
<dbReference type="InterPro" id="IPR036565">
    <property type="entry name" value="Mur-like_cat_sf"/>
</dbReference>
<evidence type="ECO:0000256" key="4">
    <source>
        <dbReference type="ARBA" id="ARBA00022741"/>
    </source>
</evidence>
<protein>
    <recommendedName>
        <fullName evidence="10 11">UDP-N-acetylmuramoyl-tripeptide--D-alanyl-D-alanine ligase</fullName>
        <ecNumber evidence="10 11">6.3.2.10</ecNumber>
    </recommendedName>
    <alternativeName>
        <fullName evidence="10">D-alanyl-D-alanine-adding enzyme</fullName>
    </alternativeName>
</protein>
<dbReference type="EC" id="6.3.2.10" evidence="10 11"/>
<keyword evidence="9 10" id="KW-0961">Cell wall biogenesis/degradation</keyword>
<reference evidence="16" key="1">
    <citation type="journal article" date="2019" name="Int. J. Syst. Evol. Microbiol.">
        <title>The Global Catalogue of Microorganisms (GCM) 10K type strain sequencing project: providing services to taxonomists for standard genome sequencing and annotation.</title>
        <authorList>
            <consortium name="The Broad Institute Genomics Platform"/>
            <consortium name="The Broad Institute Genome Sequencing Center for Infectious Disease"/>
            <person name="Wu L."/>
            <person name="Ma J."/>
        </authorList>
    </citation>
    <scope>NUCLEOTIDE SEQUENCE [LARGE SCALE GENOMIC DNA]</scope>
    <source>
        <strain evidence="16">NBRC 106593</strain>
    </source>
</reference>
<evidence type="ECO:0000259" key="13">
    <source>
        <dbReference type="Pfam" id="PF02875"/>
    </source>
</evidence>
<evidence type="ECO:0000256" key="8">
    <source>
        <dbReference type="ARBA" id="ARBA00023306"/>
    </source>
</evidence>
<evidence type="ECO:0000256" key="2">
    <source>
        <dbReference type="ARBA" id="ARBA00022598"/>
    </source>
</evidence>
<keyword evidence="7 10" id="KW-0573">Peptidoglycan synthesis</keyword>
<evidence type="ECO:0000256" key="3">
    <source>
        <dbReference type="ARBA" id="ARBA00022618"/>
    </source>
</evidence>
<feature type="domain" description="Mur ligase N-terminal catalytic" evidence="12">
    <location>
        <begin position="31"/>
        <end position="74"/>
    </location>
</feature>
<accession>A0ABW2AQT9</accession>
<evidence type="ECO:0000256" key="5">
    <source>
        <dbReference type="ARBA" id="ARBA00022840"/>
    </source>
</evidence>
<dbReference type="HAMAP" id="MF_02019">
    <property type="entry name" value="MurF"/>
    <property type="match status" value="1"/>
</dbReference>
<feature type="domain" description="Mur ligase C-terminal" evidence="13">
    <location>
        <begin position="323"/>
        <end position="448"/>
    </location>
</feature>
<dbReference type="NCBIfam" id="TIGR01143">
    <property type="entry name" value="murF"/>
    <property type="match status" value="1"/>
</dbReference>
<keyword evidence="3 10" id="KW-0132">Cell division</keyword>
<evidence type="ECO:0000313" key="15">
    <source>
        <dbReference type="EMBL" id="MFC6713455.1"/>
    </source>
</evidence>
<evidence type="ECO:0000256" key="6">
    <source>
        <dbReference type="ARBA" id="ARBA00022960"/>
    </source>
</evidence>
<keyword evidence="8 10" id="KW-0131">Cell cycle</keyword>
<dbReference type="InterPro" id="IPR013221">
    <property type="entry name" value="Mur_ligase_cen"/>
</dbReference>
<dbReference type="InterPro" id="IPR005863">
    <property type="entry name" value="UDP-N-AcMur_synth"/>
</dbReference>
<dbReference type="SUPFAM" id="SSF63418">
    <property type="entry name" value="MurE/MurF N-terminal domain"/>
    <property type="match status" value="1"/>
</dbReference>
<evidence type="ECO:0000256" key="11">
    <source>
        <dbReference type="RuleBase" id="RU004136"/>
    </source>
</evidence>
<keyword evidence="6 10" id="KW-0133">Cell shape</keyword>
<keyword evidence="2 10" id="KW-0436">Ligase</keyword>
<evidence type="ECO:0000259" key="12">
    <source>
        <dbReference type="Pfam" id="PF01225"/>
    </source>
</evidence>
<comment type="subcellular location">
    <subcellularLocation>
        <location evidence="10 11">Cytoplasm</location>
    </subcellularLocation>
</comment>
<evidence type="ECO:0000313" key="16">
    <source>
        <dbReference type="Proteomes" id="UP001596356"/>
    </source>
</evidence>
<evidence type="ECO:0000259" key="14">
    <source>
        <dbReference type="Pfam" id="PF08245"/>
    </source>
</evidence>
<dbReference type="EMBL" id="JBHSWJ010000002">
    <property type="protein sequence ID" value="MFC6713455.1"/>
    <property type="molecule type" value="Genomic_DNA"/>
</dbReference>
<dbReference type="Proteomes" id="UP001596356">
    <property type="component" value="Unassembled WGS sequence"/>
</dbReference>
<dbReference type="InterPro" id="IPR036615">
    <property type="entry name" value="Mur_ligase_C_dom_sf"/>
</dbReference>
<dbReference type="InterPro" id="IPR000713">
    <property type="entry name" value="Mur_ligase_N"/>
</dbReference>
<dbReference type="SUPFAM" id="SSF53244">
    <property type="entry name" value="MurD-like peptide ligases, peptide-binding domain"/>
    <property type="match status" value="1"/>
</dbReference>
<dbReference type="Pfam" id="PF01225">
    <property type="entry name" value="Mur_ligase"/>
    <property type="match status" value="1"/>
</dbReference>
<gene>
    <name evidence="10 15" type="primary">murF</name>
    <name evidence="15" type="ORF">ACFQBT_06250</name>
</gene>
<keyword evidence="1 10" id="KW-0963">Cytoplasm</keyword>
<dbReference type="PANTHER" id="PTHR43024:SF1">
    <property type="entry name" value="UDP-N-ACETYLMURAMOYL-TRIPEPTIDE--D-ALANYL-D-ALANINE LIGASE"/>
    <property type="match status" value="1"/>
</dbReference>
<comment type="catalytic activity">
    <reaction evidence="10 11">
        <text>D-alanyl-D-alanine + UDP-N-acetyl-alpha-D-muramoyl-L-alanyl-gamma-D-glutamyl-meso-2,6-diaminopimelate + ATP = UDP-N-acetyl-alpha-D-muramoyl-L-alanyl-gamma-D-glutamyl-meso-2,6-diaminopimeloyl-D-alanyl-D-alanine + ADP + phosphate + H(+)</text>
        <dbReference type="Rhea" id="RHEA:28374"/>
        <dbReference type="ChEBI" id="CHEBI:15378"/>
        <dbReference type="ChEBI" id="CHEBI:30616"/>
        <dbReference type="ChEBI" id="CHEBI:43474"/>
        <dbReference type="ChEBI" id="CHEBI:57822"/>
        <dbReference type="ChEBI" id="CHEBI:61386"/>
        <dbReference type="ChEBI" id="CHEBI:83905"/>
        <dbReference type="ChEBI" id="CHEBI:456216"/>
        <dbReference type="EC" id="6.3.2.10"/>
    </reaction>
</comment>
<dbReference type="Gene3D" id="3.40.1190.10">
    <property type="entry name" value="Mur-like, catalytic domain"/>
    <property type="match status" value="1"/>
</dbReference>
<evidence type="ECO:0000256" key="9">
    <source>
        <dbReference type="ARBA" id="ARBA00023316"/>
    </source>
</evidence>
<evidence type="ECO:0000256" key="7">
    <source>
        <dbReference type="ARBA" id="ARBA00022984"/>
    </source>
</evidence>
<dbReference type="Pfam" id="PF02875">
    <property type="entry name" value="Mur_ligase_C"/>
    <property type="match status" value="1"/>
</dbReference>
<dbReference type="GO" id="GO:0047480">
    <property type="term" value="F:UDP-N-acetylmuramoyl-tripeptide-D-alanyl-D-alanine ligase activity"/>
    <property type="evidence" value="ECO:0007669"/>
    <property type="project" value="UniProtKB-EC"/>
</dbReference>
<evidence type="ECO:0000256" key="10">
    <source>
        <dbReference type="HAMAP-Rule" id="MF_02019"/>
    </source>
</evidence>